<evidence type="ECO:0000313" key="3">
    <source>
        <dbReference type="Proteomes" id="UP001497482"/>
    </source>
</evidence>
<dbReference type="AlphaFoldDB" id="A0AAV2L678"/>
<keyword evidence="3" id="KW-1185">Reference proteome</keyword>
<accession>A0AAV2L678</accession>
<feature type="transmembrane region" description="Helical" evidence="1">
    <location>
        <begin position="12"/>
        <end position="33"/>
    </location>
</feature>
<name>A0AAV2L678_KNICA</name>
<reference evidence="2 3" key="1">
    <citation type="submission" date="2024-04" db="EMBL/GenBank/DDBJ databases">
        <authorList>
            <person name="Waldvogel A.-M."/>
            <person name="Schoenle A."/>
        </authorList>
    </citation>
    <scope>NUCLEOTIDE SEQUENCE [LARGE SCALE GENOMIC DNA]</scope>
</reference>
<organism evidence="2 3">
    <name type="scientific">Knipowitschia caucasica</name>
    <name type="common">Caucasian dwarf goby</name>
    <name type="synonym">Pomatoschistus caucasicus</name>
    <dbReference type="NCBI Taxonomy" id="637954"/>
    <lineage>
        <taxon>Eukaryota</taxon>
        <taxon>Metazoa</taxon>
        <taxon>Chordata</taxon>
        <taxon>Craniata</taxon>
        <taxon>Vertebrata</taxon>
        <taxon>Euteleostomi</taxon>
        <taxon>Actinopterygii</taxon>
        <taxon>Neopterygii</taxon>
        <taxon>Teleostei</taxon>
        <taxon>Neoteleostei</taxon>
        <taxon>Acanthomorphata</taxon>
        <taxon>Gobiaria</taxon>
        <taxon>Gobiiformes</taxon>
        <taxon>Gobioidei</taxon>
        <taxon>Gobiidae</taxon>
        <taxon>Gobiinae</taxon>
        <taxon>Knipowitschia</taxon>
    </lineage>
</organism>
<gene>
    <name evidence="2" type="ORF">KC01_LOCUS26387</name>
</gene>
<feature type="transmembrane region" description="Helical" evidence="1">
    <location>
        <begin position="87"/>
        <end position="109"/>
    </location>
</feature>
<keyword evidence="1" id="KW-1133">Transmembrane helix</keyword>
<evidence type="ECO:0000256" key="1">
    <source>
        <dbReference type="SAM" id="Phobius"/>
    </source>
</evidence>
<evidence type="ECO:0000313" key="2">
    <source>
        <dbReference type="EMBL" id="CAL1597913.1"/>
    </source>
</evidence>
<proteinExistence type="predicted"/>
<protein>
    <submittedName>
        <fullName evidence="2">Uncharacterized protein</fullName>
    </submittedName>
</protein>
<dbReference type="EMBL" id="OZ035844">
    <property type="protein sequence ID" value="CAL1597913.1"/>
    <property type="molecule type" value="Genomic_DNA"/>
</dbReference>
<keyword evidence="1" id="KW-0472">Membrane</keyword>
<keyword evidence="1" id="KW-0812">Transmembrane</keyword>
<dbReference type="Proteomes" id="UP001497482">
    <property type="component" value="Chromosome 22"/>
</dbReference>
<sequence length="126" mass="13677">MCGWGCGVRGSWVVWVGRVKGLGGAVWFVGVVWGRGGVSGCGWRWCGGLGFVVGSVGWWSVVGWDVVGGVWCSGWGGCQGVGWVCLRGVWIVFGVCRVGLLGVLGRLVVWGFRWWGWGRVVVVMWW</sequence>
<feature type="transmembrane region" description="Helical" evidence="1">
    <location>
        <begin position="45"/>
        <end position="67"/>
    </location>
</feature>